<keyword evidence="6 7" id="KW-0472">Membrane</keyword>
<comment type="subcellular location">
    <subcellularLocation>
        <location evidence="1">Cell membrane</location>
        <topology evidence="1">Multi-pass membrane protein</topology>
    </subcellularLocation>
</comment>
<organism evidence="8 9">
    <name type="scientific">Pullulanibacillus pueri</name>
    <dbReference type="NCBI Taxonomy" id="1437324"/>
    <lineage>
        <taxon>Bacteria</taxon>
        <taxon>Bacillati</taxon>
        <taxon>Bacillota</taxon>
        <taxon>Bacilli</taxon>
        <taxon>Bacillales</taxon>
        <taxon>Sporolactobacillaceae</taxon>
        <taxon>Pullulanibacillus</taxon>
    </lineage>
</organism>
<dbReference type="SUPFAM" id="SSF161098">
    <property type="entry name" value="MetI-like"/>
    <property type="match status" value="1"/>
</dbReference>
<gene>
    <name evidence="8" type="ORF">GCM10007096_35510</name>
</gene>
<keyword evidence="9" id="KW-1185">Reference proteome</keyword>
<reference evidence="8" key="2">
    <citation type="submission" date="2020-09" db="EMBL/GenBank/DDBJ databases">
        <authorList>
            <person name="Sun Q."/>
            <person name="Zhou Y."/>
        </authorList>
    </citation>
    <scope>NUCLEOTIDE SEQUENCE</scope>
    <source>
        <strain evidence="8">CGMCC 1.12777</strain>
    </source>
</reference>
<evidence type="ECO:0000256" key="4">
    <source>
        <dbReference type="ARBA" id="ARBA00022692"/>
    </source>
</evidence>
<evidence type="ECO:0000256" key="7">
    <source>
        <dbReference type="SAM" id="Phobius"/>
    </source>
</evidence>
<evidence type="ECO:0000313" key="8">
    <source>
        <dbReference type="EMBL" id="GGH86851.1"/>
    </source>
</evidence>
<dbReference type="InterPro" id="IPR035906">
    <property type="entry name" value="MetI-like_sf"/>
</dbReference>
<keyword evidence="5 7" id="KW-1133">Transmembrane helix</keyword>
<dbReference type="PANTHER" id="PTHR43744:SF8">
    <property type="entry name" value="SN-GLYCEROL-3-PHOSPHATE TRANSPORT SYSTEM PERMEASE PROTEIN UGPE"/>
    <property type="match status" value="1"/>
</dbReference>
<dbReference type="Gene3D" id="1.10.3720.10">
    <property type="entry name" value="MetI-like"/>
    <property type="match status" value="1"/>
</dbReference>
<protein>
    <submittedName>
        <fullName evidence="8">Uncharacterized protein</fullName>
    </submittedName>
</protein>
<keyword evidence="2" id="KW-0813">Transport</keyword>
<keyword evidence="4 7" id="KW-0812">Transmembrane</keyword>
<evidence type="ECO:0000256" key="5">
    <source>
        <dbReference type="ARBA" id="ARBA00022989"/>
    </source>
</evidence>
<dbReference type="GO" id="GO:0005886">
    <property type="term" value="C:plasma membrane"/>
    <property type="evidence" value="ECO:0007669"/>
    <property type="project" value="UniProtKB-SubCell"/>
</dbReference>
<dbReference type="PANTHER" id="PTHR43744">
    <property type="entry name" value="ABC TRANSPORTER PERMEASE PROTEIN MG189-RELATED-RELATED"/>
    <property type="match status" value="1"/>
</dbReference>
<keyword evidence="3" id="KW-1003">Cell membrane</keyword>
<evidence type="ECO:0000313" key="9">
    <source>
        <dbReference type="Proteomes" id="UP000656813"/>
    </source>
</evidence>
<feature type="transmembrane region" description="Helical" evidence="7">
    <location>
        <begin position="36"/>
        <end position="58"/>
    </location>
</feature>
<evidence type="ECO:0000256" key="6">
    <source>
        <dbReference type="ARBA" id="ARBA00023136"/>
    </source>
</evidence>
<comment type="caution">
    <text evidence="8">The sequence shown here is derived from an EMBL/GenBank/DDBJ whole genome shotgun (WGS) entry which is preliminary data.</text>
</comment>
<proteinExistence type="predicted"/>
<evidence type="ECO:0000256" key="3">
    <source>
        <dbReference type="ARBA" id="ARBA00022475"/>
    </source>
</evidence>
<dbReference type="EMBL" id="BMFV01000035">
    <property type="protein sequence ID" value="GGH86851.1"/>
    <property type="molecule type" value="Genomic_DNA"/>
</dbReference>
<sequence length="73" mass="8230">MMSWNDFLGPLIYLNDETSYTLQLGLQQFRQAQDTAWGPLMAASVLIALPVILLYFFVQKRFVKGITFGGVKG</sequence>
<accession>A0A8J2ZYM6</accession>
<name>A0A8J2ZYM6_9BACL</name>
<dbReference type="Proteomes" id="UP000656813">
    <property type="component" value="Unassembled WGS sequence"/>
</dbReference>
<evidence type="ECO:0000256" key="2">
    <source>
        <dbReference type="ARBA" id="ARBA00022448"/>
    </source>
</evidence>
<reference evidence="8" key="1">
    <citation type="journal article" date="2014" name="Int. J. Syst. Evol. Microbiol.">
        <title>Complete genome sequence of Corynebacterium casei LMG S-19264T (=DSM 44701T), isolated from a smear-ripened cheese.</title>
        <authorList>
            <consortium name="US DOE Joint Genome Institute (JGI-PGF)"/>
            <person name="Walter F."/>
            <person name="Albersmeier A."/>
            <person name="Kalinowski J."/>
            <person name="Ruckert C."/>
        </authorList>
    </citation>
    <scope>NUCLEOTIDE SEQUENCE</scope>
    <source>
        <strain evidence="8">CGMCC 1.12777</strain>
    </source>
</reference>
<dbReference type="AlphaFoldDB" id="A0A8J2ZYM6"/>
<evidence type="ECO:0000256" key="1">
    <source>
        <dbReference type="ARBA" id="ARBA00004651"/>
    </source>
</evidence>